<reference evidence="2 3" key="1">
    <citation type="journal article" date="2018" name="PLoS Genet.">
        <title>Population sequencing reveals clonal diversity and ancestral inbreeding in the grapevine cultivar Chardonnay.</title>
        <authorList>
            <person name="Roach M.J."/>
            <person name="Johnson D.L."/>
            <person name="Bohlmann J."/>
            <person name="van Vuuren H.J."/>
            <person name="Jones S.J."/>
            <person name="Pretorius I.S."/>
            <person name="Schmidt S.A."/>
            <person name="Borneman A.R."/>
        </authorList>
    </citation>
    <scope>NUCLEOTIDE SEQUENCE [LARGE SCALE GENOMIC DNA]</scope>
    <source>
        <strain evidence="3">cv. Chardonnay</strain>
        <tissue evidence="2">Leaf</tissue>
    </source>
</reference>
<dbReference type="AlphaFoldDB" id="A0A438HXI6"/>
<dbReference type="Proteomes" id="UP000288805">
    <property type="component" value="Unassembled WGS sequence"/>
</dbReference>
<evidence type="ECO:0000313" key="3">
    <source>
        <dbReference type="Proteomes" id="UP000288805"/>
    </source>
</evidence>
<dbReference type="PANTHER" id="PTHR46890:SF50">
    <property type="entry name" value="RNA-DIRECTED DNA POLYMERASE, EUKARYOTA, REVERSE TRANSCRIPTASE ZINC-BINDING DOMAIN PROTEIN-RELATED"/>
    <property type="match status" value="1"/>
</dbReference>
<gene>
    <name evidence="2" type="ORF">CK203_040263</name>
</gene>
<dbReference type="InterPro" id="IPR052343">
    <property type="entry name" value="Retrotransposon-Effector_Assoc"/>
</dbReference>
<evidence type="ECO:0000259" key="1">
    <source>
        <dbReference type="Pfam" id="PF00078"/>
    </source>
</evidence>
<sequence length="487" mass="53851">MLLLGLPSSESREFKTELSKPVYAGEISEQEASPMEQGRSAPPLKSYILGMFPISFALGGGCPRIFWPFFSFSFGDGGFCGDGRSFTLPGNDGASRQEGGDEALTLRSRGNEVQTPHLHTTVVGEGEKDKSPWVNRKFLGKPNESKRGTLSGSRKDRELKKLVSTINYDGLAGRVAEEGELGRQITVEIKMKEMLDRIVRSLGIGRNLGWVSLDARGSAGGVLVMWDKRVLEGLEVEVGSFLFHAALEIARMVLFGFSLVLIANEEIDSRKRSAGAGLMCKLDIEKAYDHVNWRMTVLVNDTPTEFFSTFRGLRQGDPLSPYLFVLIMEAFSSLISRAEDKGFIRGFKKSEIIPVGGVEDVDRVAVVFGCKVGNLPITYLVADLGRDKEVVAGVGRCTLEDPFKIGNWRRSLKDDNNPLFPAKEVWGSCNLCKENEELTDHILTHCGKTRELWTLLLSSFGVVWVFLDSVKNLLLEWKIKGLGKKGV</sequence>
<accession>A0A438HXI6</accession>
<organism evidence="2 3">
    <name type="scientific">Vitis vinifera</name>
    <name type="common">Grape</name>
    <dbReference type="NCBI Taxonomy" id="29760"/>
    <lineage>
        <taxon>Eukaryota</taxon>
        <taxon>Viridiplantae</taxon>
        <taxon>Streptophyta</taxon>
        <taxon>Embryophyta</taxon>
        <taxon>Tracheophyta</taxon>
        <taxon>Spermatophyta</taxon>
        <taxon>Magnoliopsida</taxon>
        <taxon>eudicotyledons</taxon>
        <taxon>Gunneridae</taxon>
        <taxon>Pentapetalae</taxon>
        <taxon>rosids</taxon>
        <taxon>Vitales</taxon>
        <taxon>Vitaceae</taxon>
        <taxon>Viteae</taxon>
        <taxon>Vitis</taxon>
    </lineage>
</organism>
<dbReference type="EMBL" id="QGNW01000167">
    <property type="protein sequence ID" value="RVW89155.1"/>
    <property type="molecule type" value="Genomic_DNA"/>
</dbReference>
<dbReference type="InterPro" id="IPR000477">
    <property type="entry name" value="RT_dom"/>
</dbReference>
<name>A0A438HXI6_VITVI</name>
<dbReference type="PANTHER" id="PTHR46890">
    <property type="entry name" value="NON-LTR RETROLELEMENT REVERSE TRANSCRIPTASE-LIKE PROTEIN-RELATED"/>
    <property type="match status" value="1"/>
</dbReference>
<proteinExistence type="predicted"/>
<protein>
    <recommendedName>
        <fullName evidence="1">Reverse transcriptase domain-containing protein</fullName>
    </recommendedName>
</protein>
<evidence type="ECO:0000313" key="2">
    <source>
        <dbReference type="EMBL" id="RVW89155.1"/>
    </source>
</evidence>
<feature type="domain" description="Reverse transcriptase" evidence="1">
    <location>
        <begin position="267"/>
        <end position="337"/>
    </location>
</feature>
<comment type="caution">
    <text evidence="2">The sequence shown here is derived from an EMBL/GenBank/DDBJ whole genome shotgun (WGS) entry which is preliminary data.</text>
</comment>
<dbReference type="Pfam" id="PF00078">
    <property type="entry name" value="RVT_1"/>
    <property type="match status" value="1"/>
</dbReference>